<dbReference type="InterPro" id="IPR008928">
    <property type="entry name" value="6-hairpin_glycosidase_sf"/>
</dbReference>
<evidence type="ECO:0000313" key="3">
    <source>
        <dbReference type="EMBL" id="OQD45677.1"/>
    </source>
</evidence>
<proteinExistence type="predicted"/>
<evidence type="ECO:0000256" key="1">
    <source>
        <dbReference type="SAM" id="MobiDB-lite"/>
    </source>
</evidence>
<evidence type="ECO:0000259" key="2">
    <source>
        <dbReference type="Pfam" id="PF03190"/>
    </source>
</evidence>
<reference evidence="3 4" key="1">
    <citation type="journal article" date="2016" name="Genome Announc.">
        <title>Draft Genome Sequence of the Anaerobic Ammonium-Oxidizing Bacterium 'Candidatus Brocadia sp. 40'.</title>
        <authorList>
            <person name="Ali M."/>
            <person name="Haroon M.F."/>
            <person name="Narita Y."/>
            <person name="Zhang L."/>
            <person name="Rangel Shaw D."/>
            <person name="Okabe S."/>
            <person name="Saikaly P.E."/>
        </authorList>
    </citation>
    <scope>NUCLEOTIDE SEQUENCE [LARGE SCALE GENOMIC DNA]</scope>
    <source>
        <strain evidence="3 4">40</strain>
    </source>
</reference>
<keyword evidence="4" id="KW-1185">Reference proteome</keyword>
<dbReference type="InterPro" id="IPR024705">
    <property type="entry name" value="Ssp411"/>
</dbReference>
<dbReference type="Pfam" id="PF03190">
    <property type="entry name" value="Thioredox_DsbH"/>
    <property type="match status" value="1"/>
</dbReference>
<dbReference type="InterPro" id="IPR004879">
    <property type="entry name" value="Ssp411-like_TRX"/>
</dbReference>
<feature type="domain" description="Spermatogenesis-associated protein 20-like TRX" evidence="2">
    <location>
        <begin position="24"/>
        <end position="185"/>
    </location>
</feature>
<comment type="caution">
    <text evidence="3">The sequence shown here is derived from an EMBL/GenBank/DDBJ whole genome shotgun (WGS) entry which is preliminary data.</text>
</comment>
<evidence type="ECO:0000313" key="4">
    <source>
        <dbReference type="Proteomes" id="UP000242219"/>
    </source>
</evidence>
<dbReference type="PIRSF" id="PIRSF006402">
    <property type="entry name" value="UCP006402_thioredoxin"/>
    <property type="match status" value="1"/>
</dbReference>
<dbReference type="RefSeq" id="WP_070067185.1">
    <property type="nucleotide sequence ID" value="NZ_MJUW02000080.1"/>
</dbReference>
<dbReference type="Gene3D" id="1.50.10.10">
    <property type="match status" value="2"/>
</dbReference>
<feature type="compositionally biased region" description="Polar residues" evidence="1">
    <location>
        <begin position="1"/>
        <end position="17"/>
    </location>
</feature>
<name>A0A1V6LZY8_9BACT</name>
<dbReference type="PANTHER" id="PTHR42899:SF1">
    <property type="entry name" value="SPERMATOGENESIS-ASSOCIATED PROTEIN 20"/>
    <property type="match status" value="1"/>
</dbReference>
<organism evidence="3 4">
    <name type="scientific">Candidatus Brocadia sapporoensis</name>
    <dbReference type="NCBI Taxonomy" id="392547"/>
    <lineage>
        <taxon>Bacteria</taxon>
        <taxon>Pseudomonadati</taxon>
        <taxon>Planctomycetota</taxon>
        <taxon>Candidatus Brocadiia</taxon>
        <taxon>Candidatus Brocadiales</taxon>
        <taxon>Candidatus Brocadiaceae</taxon>
        <taxon>Candidatus Brocadia</taxon>
    </lineage>
</organism>
<dbReference type="AlphaFoldDB" id="A0A1V6LZY8"/>
<protein>
    <submittedName>
        <fullName evidence="3">Thioredoxin domain-containing protein</fullName>
    </submittedName>
</protein>
<feature type="region of interest" description="Disordered" evidence="1">
    <location>
        <begin position="1"/>
        <end position="28"/>
    </location>
</feature>
<dbReference type="SUPFAM" id="SSF52833">
    <property type="entry name" value="Thioredoxin-like"/>
    <property type="match status" value="1"/>
</dbReference>
<dbReference type="InterPro" id="IPR036249">
    <property type="entry name" value="Thioredoxin-like_sf"/>
</dbReference>
<dbReference type="InterPro" id="IPR012341">
    <property type="entry name" value="6hp_glycosidase-like_sf"/>
</dbReference>
<dbReference type="EMBL" id="MJUW02000080">
    <property type="protein sequence ID" value="OQD45677.1"/>
    <property type="molecule type" value="Genomic_DNA"/>
</dbReference>
<accession>A0A1V6LZY8</accession>
<dbReference type="GO" id="GO:0005975">
    <property type="term" value="P:carbohydrate metabolic process"/>
    <property type="evidence" value="ECO:0007669"/>
    <property type="project" value="InterPro"/>
</dbReference>
<dbReference type="PANTHER" id="PTHR42899">
    <property type="entry name" value="SPERMATOGENESIS-ASSOCIATED PROTEIN 20"/>
    <property type="match status" value="1"/>
</dbReference>
<gene>
    <name evidence="3" type="ORF">BIY37_07220</name>
</gene>
<sequence length="705" mass="80389">MNPNNGSVPSATQPDTKASQKRKPNRLIHEKSPYLQQHAYNPVDWYPWGEEAFQKAIRENKPIFLSIGYSTCHWCHVMESESFEDEEVAKLLNENFVSIKVDREERPDIDNVYMAVCQAITGSGGWPLNIFLTQERKPFYAGTYFPKTERYGNPGFIAILKKISDLWKTNAESTIASGEQVTKVIQSMVPTTPGGLLTSEIMKLAYEQLRDTFDNIYGGFGSSPKFPTPHNYTFLLRWWKRSNTPPALDMVEKTLERMSRGGIYDQLGGGFHRYSTDEYWLIPHFEKMLYDQALLAIAYTEAYQAAGKTYYADIVKDIFRYVLRDMTSPDGGFYSAEDADSEGVEGKYYVWTPDEIVKILGEKDGKIFCDYYDVSDEGNFEGKNILHVDKPFDAFAKLEGISPDKLQEILRTSREKLFAVREKRIHPHKDDKVLTSWNGLMIAAFAKGARALNEPGYIQPAVRAVNFILDTLRDHNGSLLRRHRLGESAIPGYLDDYAYFVWGLIDLYEVTFETKYLKMALEINKIMIENFWDEKGGGFFFSGKKNEQLIAQTKEVYDGATPSGNSVAFLNLFRLGRMTGNQTLEKMAEQIIKTFGETIRQYPAGYTQFLCALDFSLGPTKEIVIAGEPNQKDTEQILTAIGKRFLPRQILLLRSQKDKILEEIAPFVKEQKPIDNKATAYICENYACKAPICDIDKIIHLLEAP</sequence>
<dbReference type="SUPFAM" id="SSF48208">
    <property type="entry name" value="Six-hairpin glycosidases"/>
    <property type="match status" value="1"/>
</dbReference>
<dbReference type="Proteomes" id="UP000242219">
    <property type="component" value="Unassembled WGS sequence"/>
</dbReference>
<dbReference type="CDD" id="cd02955">
    <property type="entry name" value="SSP411"/>
    <property type="match status" value="1"/>
</dbReference>
<dbReference type="Gene3D" id="3.40.30.10">
    <property type="entry name" value="Glutaredoxin"/>
    <property type="match status" value="1"/>
</dbReference>